<evidence type="ECO:0000256" key="1">
    <source>
        <dbReference type="ARBA" id="ARBA00006538"/>
    </source>
</evidence>
<dbReference type="Pfam" id="PF13622">
    <property type="entry name" value="4HBT_3"/>
    <property type="match status" value="1"/>
</dbReference>
<dbReference type="SUPFAM" id="SSF54637">
    <property type="entry name" value="Thioesterase/thiol ester dehydrase-isomerase"/>
    <property type="match status" value="2"/>
</dbReference>
<comment type="similarity">
    <text evidence="1">Belongs to the C/M/P thioester hydrolase family.</text>
</comment>
<dbReference type="GO" id="GO:0009062">
    <property type="term" value="P:fatty acid catabolic process"/>
    <property type="evidence" value="ECO:0007669"/>
    <property type="project" value="TreeGrafter"/>
</dbReference>
<keyword evidence="6" id="KW-1185">Reference proteome</keyword>
<dbReference type="InterPro" id="IPR029069">
    <property type="entry name" value="HotDog_dom_sf"/>
</dbReference>
<dbReference type="EMBL" id="ML986492">
    <property type="protein sequence ID" value="KAF2276685.1"/>
    <property type="molecule type" value="Genomic_DNA"/>
</dbReference>
<dbReference type="GO" id="GO:0005782">
    <property type="term" value="C:peroxisomal matrix"/>
    <property type="evidence" value="ECO:0007669"/>
    <property type="project" value="UniProtKB-SubCell"/>
</dbReference>
<dbReference type="InterPro" id="IPR042171">
    <property type="entry name" value="Acyl-CoA_hotdog"/>
</dbReference>
<proteinExistence type="inferred from homology"/>
<organism evidence="5 6">
    <name type="scientific">Westerdykella ornata</name>
    <dbReference type="NCBI Taxonomy" id="318751"/>
    <lineage>
        <taxon>Eukaryota</taxon>
        <taxon>Fungi</taxon>
        <taxon>Dikarya</taxon>
        <taxon>Ascomycota</taxon>
        <taxon>Pezizomycotina</taxon>
        <taxon>Dothideomycetes</taxon>
        <taxon>Pleosporomycetidae</taxon>
        <taxon>Pleosporales</taxon>
        <taxon>Sporormiaceae</taxon>
        <taxon>Westerdykella</taxon>
    </lineage>
</organism>
<dbReference type="InterPro" id="IPR003703">
    <property type="entry name" value="Acyl_CoA_thio"/>
</dbReference>
<gene>
    <name evidence="5" type="ORF">EI97DRAFT_450013</name>
</gene>
<dbReference type="Gene3D" id="2.40.160.210">
    <property type="entry name" value="Acyl-CoA thioesterase, double hotdog domain"/>
    <property type="match status" value="1"/>
</dbReference>
<dbReference type="PANTHER" id="PTHR11066:SF35">
    <property type="entry name" value="ACYL-COA THIOESTERASE II"/>
    <property type="match status" value="1"/>
</dbReference>
<dbReference type="GeneID" id="54553431"/>
<evidence type="ECO:0000259" key="3">
    <source>
        <dbReference type="Pfam" id="PF13622"/>
    </source>
</evidence>
<dbReference type="InterPro" id="IPR049450">
    <property type="entry name" value="ACOT8-like_C"/>
</dbReference>
<dbReference type="InterPro" id="IPR049449">
    <property type="entry name" value="TesB_ACOT8-like_N"/>
</dbReference>
<protein>
    <submittedName>
        <fullName evidence="5">Thioesterase/thiol ester dehydrase-isomerase</fullName>
    </submittedName>
</protein>
<dbReference type="RefSeq" id="XP_033654224.1">
    <property type="nucleotide sequence ID" value="XM_033800256.1"/>
</dbReference>
<dbReference type="GO" id="GO:0006637">
    <property type="term" value="P:acyl-CoA metabolic process"/>
    <property type="evidence" value="ECO:0007669"/>
    <property type="project" value="InterPro"/>
</dbReference>
<evidence type="ECO:0000259" key="4">
    <source>
        <dbReference type="Pfam" id="PF20789"/>
    </source>
</evidence>
<dbReference type="Pfam" id="PF20789">
    <property type="entry name" value="4HBT_3C"/>
    <property type="match status" value="1"/>
</dbReference>
<feature type="domain" description="Acyl-CoA thioesterase-like N-terminal HotDog" evidence="3">
    <location>
        <begin position="20"/>
        <end position="114"/>
    </location>
</feature>
<sequence length="322" mass="35394">MLAFKSLSPTTFTTIHPPRAMGNARPIAYGGFALAAAYKAAALTLLTPSETQPEYHLYSFTGNYLGPANNNHPLLTSVTTIRQTRTFATRLVQVSQQQDDGSTRNCLVALADFQVAEPASLLTYSAPPSRTYTHHSNLPDADTYNKQLVASGRVQPKHVEALNTAFAVLKRLFDTRQCPEGIFAQKLSGIAKHLPTTQDTLPLTEKSTADWLRARDPLPNQVENTALLAWMMDGALAFAPLTFSGLFLEDAGPTSSLDFALRVFTNRVDLERWHLRELRTAVGAEGRSYTESRLWDEGGRCVASMTQQSILRPKGEKKGGKL</sequence>
<dbReference type="CDD" id="cd03444">
    <property type="entry name" value="Thioesterase_II_repeat1"/>
    <property type="match status" value="1"/>
</dbReference>
<feature type="domain" description="Acyl-CoA thioesterase-like C-terminal" evidence="4">
    <location>
        <begin position="199"/>
        <end position="310"/>
    </location>
</feature>
<dbReference type="GO" id="GO:0016853">
    <property type="term" value="F:isomerase activity"/>
    <property type="evidence" value="ECO:0007669"/>
    <property type="project" value="UniProtKB-KW"/>
</dbReference>
<dbReference type="AlphaFoldDB" id="A0A6A6JKC7"/>
<dbReference type="Proteomes" id="UP000800097">
    <property type="component" value="Unassembled WGS sequence"/>
</dbReference>
<reference evidence="5" key="1">
    <citation type="journal article" date="2020" name="Stud. Mycol.">
        <title>101 Dothideomycetes genomes: a test case for predicting lifestyles and emergence of pathogens.</title>
        <authorList>
            <person name="Haridas S."/>
            <person name="Albert R."/>
            <person name="Binder M."/>
            <person name="Bloem J."/>
            <person name="Labutti K."/>
            <person name="Salamov A."/>
            <person name="Andreopoulos B."/>
            <person name="Baker S."/>
            <person name="Barry K."/>
            <person name="Bills G."/>
            <person name="Bluhm B."/>
            <person name="Cannon C."/>
            <person name="Castanera R."/>
            <person name="Culley D."/>
            <person name="Daum C."/>
            <person name="Ezra D."/>
            <person name="Gonzalez J."/>
            <person name="Henrissat B."/>
            <person name="Kuo A."/>
            <person name="Liang C."/>
            <person name="Lipzen A."/>
            <person name="Lutzoni F."/>
            <person name="Magnuson J."/>
            <person name="Mondo S."/>
            <person name="Nolan M."/>
            <person name="Ohm R."/>
            <person name="Pangilinan J."/>
            <person name="Park H.-J."/>
            <person name="Ramirez L."/>
            <person name="Alfaro M."/>
            <person name="Sun H."/>
            <person name="Tritt A."/>
            <person name="Yoshinaga Y."/>
            <person name="Zwiers L.-H."/>
            <person name="Turgeon B."/>
            <person name="Goodwin S."/>
            <person name="Spatafora J."/>
            <person name="Crous P."/>
            <person name="Grigoriev I."/>
        </authorList>
    </citation>
    <scope>NUCLEOTIDE SEQUENCE</scope>
    <source>
        <strain evidence="5">CBS 379.55</strain>
    </source>
</reference>
<dbReference type="GO" id="GO:0047617">
    <property type="term" value="F:fatty acyl-CoA hydrolase activity"/>
    <property type="evidence" value="ECO:0007669"/>
    <property type="project" value="InterPro"/>
</dbReference>
<evidence type="ECO:0000313" key="6">
    <source>
        <dbReference type="Proteomes" id="UP000800097"/>
    </source>
</evidence>
<dbReference type="OrthoDB" id="68328at2759"/>
<evidence type="ECO:0000313" key="5">
    <source>
        <dbReference type="EMBL" id="KAF2276685.1"/>
    </source>
</evidence>
<name>A0A6A6JKC7_WESOR</name>
<keyword evidence="2" id="KW-0378">Hydrolase</keyword>
<keyword evidence="5" id="KW-0413">Isomerase</keyword>
<accession>A0A6A6JKC7</accession>
<evidence type="ECO:0000256" key="2">
    <source>
        <dbReference type="ARBA" id="ARBA00022801"/>
    </source>
</evidence>
<dbReference type="PANTHER" id="PTHR11066">
    <property type="entry name" value="ACYL-COA THIOESTERASE"/>
    <property type="match status" value="1"/>
</dbReference>